<dbReference type="Gene3D" id="1.10.1660.10">
    <property type="match status" value="1"/>
</dbReference>
<dbReference type="PROSITE" id="PS50937">
    <property type="entry name" value="HTH_MERR_2"/>
    <property type="match status" value="1"/>
</dbReference>
<accession>A0A1H1N862</accession>
<evidence type="ECO:0000313" key="3">
    <source>
        <dbReference type="EMBL" id="SDR95186.1"/>
    </source>
</evidence>
<keyword evidence="1 3" id="KW-0238">DNA-binding</keyword>
<dbReference type="OrthoDB" id="9808480at2"/>
<dbReference type="PRINTS" id="PR00040">
    <property type="entry name" value="HTHMERR"/>
</dbReference>
<dbReference type="Pfam" id="PF13411">
    <property type="entry name" value="MerR_1"/>
    <property type="match status" value="1"/>
</dbReference>
<dbReference type="InterPro" id="IPR000551">
    <property type="entry name" value="MerR-type_HTH_dom"/>
</dbReference>
<feature type="domain" description="HTH merR-type" evidence="2">
    <location>
        <begin position="1"/>
        <end position="69"/>
    </location>
</feature>
<evidence type="ECO:0000259" key="2">
    <source>
        <dbReference type="PROSITE" id="PS50937"/>
    </source>
</evidence>
<dbReference type="SUPFAM" id="SSF46955">
    <property type="entry name" value="Putative DNA-binding domain"/>
    <property type="match status" value="1"/>
</dbReference>
<dbReference type="EMBL" id="LT629763">
    <property type="protein sequence ID" value="SDR95186.1"/>
    <property type="molecule type" value="Genomic_DNA"/>
</dbReference>
<evidence type="ECO:0000256" key="1">
    <source>
        <dbReference type="ARBA" id="ARBA00023125"/>
    </source>
</evidence>
<dbReference type="InterPro" id="IPR009061">
    <property type="entry name" value="DNA-bd_dom_put_sf"/>
</dbReference>
<dbReference type="PANTHER" id="PTHR30204">
    <property type="entry name" value="REDOX-CYCLING DRUG-SENSING TRANSCRIPTIONAL ACTIVATOR SOXR"/>
    <property type="match status" value="1"/>
</dbReference>
<protein>
    <submittedName>
        <fullName evidence="3">DNA-binding transcriptional regulator, MerR family</fullName>
    </submittedName>
</protein>
<dbReference type="GO" id="GO:0003700">
    <property type="term" value="F:DNA-binding transcription factor activity"/>
    <property type="evidence" value="ECO:0007669"/>
    <property type="project" value="InterPro"/>
</dbReference>
<dbReference type="Proteomes" id="UP000243413">
    <property type="component" value="Chromosome I"/>
</dbReference>
<dbReference type="PROSITE" id="PS00552">
    <property type="entry name" value="HTH_MERR_1"/>
    <property type="match status" value="1"/>
</dbReference>
<dbReference type="RefSeq" id="WP_092284078.1">
    <property type="nucleotide sequence ID" value="NZ_LT629763.1"/>
</dbReference>
<dbReference type="CDD" id="cd01109">
    <property type="entry name" value="HTH_YyaN"/>
    <property type="match status" value="1"/>
</dbReference>
<organism evidence="3 4">
    <name type="scientific">Halopseudomonas sabulinigri</name>
    <dbReference type="NCBI Taxonomy" id="472181"/>
    <lineage>
        <taxon>Bacteria</taxon>
        <taxon>Pseudomonadati</taxon>
        <taxon>Pseudomonadota</taxon>
        <taxon>Gammaproteobacteria</taxon>
        <taxon>Pseudomonadales</taxon>
        <taxon>Pseudomonadaceae</taxon>
        <taxon>Halopseudomonas</taxon>
    </lineage>
</organism>
<dbReference type="GO" id="GO:0003677">
    <property type="term" value="F:DNA binding"/>
    <property type="evidence" value="ECO:0007669"/>
    <property type="project" value="UniProtKB-KW"/>
</dbReference>
<name>A0A1H1N862_9GAMM</name>
<proteinExistence type="predicted"/>
<gene>
    <name evidence="3" type="ORF">SAMN05216271_0810</name>
</gene>
<dbReference type="AlphaFoldDB" id="A0A1H1N862"/>
<sequence>MNVSEFSVRSGLSAHTLRYYEKIGVLPRIQRNSSGHRAFTARDLEWINFVTRLKETGMPLEGILKYAALRLEGDGTLAERQRMLATHRDALKLKIEREQLHLQALDAKIRHYQALVGSA</sequence>
<dbReference type="SMART" id="SM00422">
    <property type="entry name" value="HTH_MERR"/>
    <property type="match status" value="1"/>
</dbReference>
<dbReference type="InterPro" id="IPR047057">
    <property type="entry name" value="MerR_fam"/>
</dbReference>
<dbReference type="PANTHER" id="PTHR30204:SF98">
    <property type="entry name" value="HTH-TYPE TRANSCRIPTIONAL REGULATOR ADHR"/>
    <property type="match status" value="1"/>
</dbReference>
<reference evidence="4" key="1">
    <citation type="submission" date="2016-10" db="EMBL/GenBank/DDBJ databases">
        <authorList>
            <person name="Varghese N."/>
            <person name="Submissions S."/>
        </authorList>
    </citation>
    <scope>NUCLEOTIDE SEQUENCE [LARGE SCALE GENOMIC DNA]</scope>
    <source>
        <strain evidence="4">JCM 14963</strain>
    </source>
</reference>
<evidence type="ECO:0000313" key="4">
    <source>
        <dbReference type="Proteomes" id="UP000243413"/>
    </source>
</evidence>
<dbReference type="STRING" id="472181.SAMN05216271_0810"/>